<evidence type="ECO:0000313" key="3">
    <source>
        <dbReference type="EMBL" id="RDD61417.1"/>
    </source>
</evidence>
<evidence type="ECO:0000256" key="1">
    <source>
        <dbReference type="ARBA" id="ARBA00044777"/>
    </source>
</evidence>
<keyword evidence="4" id="KW-1185">Reference proteome</keyword>
<feature type="region of interest" description="Disordered" evidence="2">
    <location>
        <begin position="252"/>
        <end position="279"/>
    </location>
</feature>
<gene>
    <name evidence="3" type="ORF">DRB17_13135</name>
</gene>
<reference evidence="3 4" key="1">
    <citation type="submission" date="2018-07" db="EMBL/GenBank/DDBJ databases">
        <title>Venubactetium sediminum gen. nov., sp. nov., isolated from a marine solar saltern.</title>
        <authorList>
            <person name="Wang S."/>
        </authorList>
    </citation>
    <scope>NUCLEOTIDE SEQUENCE [LARGE SCALE GENOMIC DNA]</scope>
    <source>
        <strain evidence="3 4">WD2A32</strain>
    </source>
</reference>
<name>A0A369TB65_9PROT</name>
<dbReference type="Pfam" id="PF02616">
    <property type="entry name" value="SMC_ScpA"/>
    <property type="match status" value="1"/>
</dbReference>
<dbReference type="Gene3D" id="6.10.250.2410">
    <property type="match status" value="1"/>
</dbReference>
<comment type="caution">
    <text evidence="3">The sequence shown here is derived from an EMBL/GenBank/DDBJ whole genome shotgun (WGS) entry which is preliminary data.</text>
</comment>
<dbReference type="AlphaFoldDB" id="A0A369TB65"/>
<evidence type="ECO:0000313" key="4">
    <source>
        <dbReference type="Proteomes" id="UP000253941"/>
    </source>
</evidence>
<protein>
    <recommendedName>
        <fullName evidence="1">Segregation and condensation protein A</fullName>
    </recommendedName>
</protein>
<accession>A0A369TB65</accession>
<dbReference type="InterPro" id="IPR003768">
    <property type="entry name" value="ScpA"/>
</dbReference>
<sequence length="279" mass="30913">MPPFEEDQPRAEDEEAGVQLVLDLDGFEGPIDVLLQLARDQKVDVTRISILQLAEQYLGFVREARRLRLELAADYLVMAAWLAFLKSRLLLPEPEGTEEEPSGAEMAAALRFQLQRLQAMQDAGKKLFRRARLGVDVFPRGEPEDIPVVTTTRFQCSLYELLSAYGRQQRRAEPASLRVDAMDLYSVEDALGRLRRLLGVAPDWHTLASFLPGELQSGLHRRSAFAATFAASLELCREGQLELRQDSTFGPLFLRAKPPADDEAGGAGDDKGDDGDGSG</sequence>
<dbReference type="Proteomes" id="UP000253941">
    <property type="component" value="Unassembled WGS sequence"/>
</dbReference>
<dbReference type="RefSeq" id="WP_114582669.1">
    <property type="nucleotide sequence ID" value="NZ_QPMH01000012.1"/>
</dbReference>
<dbReference type="EMBL" id="QPMH01000012">
    <property type="protein sequence ID" value="RDD61417.1"/>
    <property type="molecule type" value="Genomic_DNA"/>
</dbReference>
<proteinExistence type="predicted"/>
<dbReference type="PANTHER" id="PTHR33969">
    <property type="entry name" value="SEGREGATION AND CONDENSATION PROTEIN A"/>
    <property type="match status" value="1"/>
</dbReference>
<organism evidence="3 4">
    <name type="scientific">Ferruginivarius sediminum</name>
    <dbReference type="NCBI Taxonomy" id="2661937"/>
    <lineage>
        <taxon>Bacteria</taxon>
        <taxon>Pseudomonadati</taxon>
        <taxon>Pseudomonadota</taxon>
        <taxon>Alphaproteobacteria</taxon>
        <taxon>Rhodospirillales</taxon>
        <taxon>Rhodospirillaceae</taxon>
        <taxon>Ferruginivarius</taxon>
    </lineage>
</organism>
<dbReference type="PANTHER" id="PTHR33969:SF2">
    <property type="entry name" value="SEGREGATION AND CONDENSATION PROTEIN A"/>
    <property type="match status" value="1"/>
</dbReference>
<evidence type="ECO:0000256" key="2">
    <source>
        <dbReference type="SAM" id="MobiDB-lite"/>
    </source>
</evidence>